<dbReference type="Proteomes" id="UP000041254">
    <property type="component" value="Unassembled WGS sequence"/>
</dbReference>
<evidence type="ECO:0000313" key="2">
    <source>
        <dbReference type="EMBL" id="CEL94781.1"/>
    </source>
</evidence>
<dbReference type="InParanoid" id="A0A0G4EFK0"/>
<keyword evidence="3" id="KW-1185">Reference proteome</keyword>
<reference evidence="2 3" key="1">
    <citation type="submission" date="2014-11" db="EMBL/GenBank/DDBJ databases">
        <authorList>
            <person name="Zhu J."/>
            <person name="Qi W."/>
            <person name="Song R."/>
        </authorList>
    </citation>
    <scope>NUCLEOTIDE SEQUENCE [LARGE SCALE GENOMIC DNA]</scope>
</reference>
<dbReference type="AlphaFoldDB" id="A0A0G4EFK0"/>
<sequence length="410" mass="45141">MQLRPIDEGEEGEELQPIDEGEEVPKDALHCPFSLVLLPGRGIHVQCGCWRSWGKWRCWGYWRWSIGTQATPSVDSQRRSKVQATHRGRGYGRSRGHSSIALGDGSGGVGGGRGTSGQPPRQGISPHPDRLFPASPGPSIKNDSSYLRLKLPEDVRKLTEFAEQECDRKLQKKIARLENDVLFSTTTAFNLPDAPEEDIQEYVPTQHIQSDEQGAKAKAIFAIKNYSQVCRMEIENKRLTAMKLSNPVGSPLSTPGSPFTGLDPLQLNDVVVKFEKSHALILDAVEKVSDLIARAKKAKSIIAAAHPTAFTFGMNLLDLPAYWNGRSGPVNEGGTTSLSLCGGRHTAESPHVAEFTTLHRSSRASLLQRHPHPQPQPPPPPRRTAPPLTEAPLDHRSPTQHSPHHSHKHR</sequence>
<dbReference type="VEuPathDB" id="CryptoDB:Vbra_11705"/>
<evidence type="ECO:0000313" key="3">
    <source>
        <dbReference type="Proteomes" id="UP000041254"/>
    </source>
</evidence>
<gene>
    <name evidence="2" type="ORF">Vbra_11705</name>
</gene>
<feature type="compositionally biased region" description="Gly residues" evidence="1">
    <location>
        <begin position="104"/>
        <end position="115"/>
    </location>
</feature>
<proteinExistence type="predicted"/>
<name>A0A0G4EFK0_VITBC</name>
<feature type="region of interest" description="Disordered" evidence="1">
    <location>
        <begin position="72"/>
        <end position="143"/>
    </location>
</feature>
<feature type="region of interest" description="Disordered" evidence="1">
    <location>
        <begin position="363"/>
        <end position="410"/>
    </location>
</feature>
<feature type="compositionally biased region" description="Pro residues" evidence="1">
    <location>
        <begin position="373"/>
        <end position="384"/>
    </location>
</feature>
<organism evidence="2 3">
    <name type="scientific">Vitrella brassicaformis (strain CCMP3155)</name>
    <dbReference type="NCBI Taxonomy" id="1169540"/>
    <lineage>
        <taxon>Eukaryota</taxon>
        <taxon>Sar</taxon>
        <taxon>Alveolata</taxon>
        <taxon>Colpodellida</taxon>
        <taxon>Vitrellaceae</taxon>
        <taxon>Vitrella</taxon>
    </lineage>
</organism>
<protein>
    <submittedName>
        <fullName evidence="2">Uncharacterized protein</fullName>
    </submittedName>
</protein>
<feature type="compositionally biased region" description="Basic residues" evidence="1">
    <location>
        <begin position="79"/>
        <end position="96"/>
    </location>
</feature>
<evidence type="ECO:0000256" key="1">
    <source>
        <dbReference type="SAM" id="MobiDB-lite"/>
    </source>
</evidence>
<accession>A0A0G4EFK0</accession>
<dbReference type="EMBL" id="CDMY01000227">
    <property type="protein sequence ID" value="CEL94781.1"/>
    <property type="molecule type" value="Genomic_DNA"/>
</dbReference>